<keyword evidence="2" id="KW-1185">Reference proteome</keyword>
<sequence>MGSFVARSTTFQLIPFSTEADGQLAVTGIVSRNGRCLTLSYQLSGDIGLLLLPDQVDVPSRCDELWRATCCECFFRVVGHSEYFELNVSPSGNWNVYHFTGYRAGMTVEAAVSELESQTSREGGRFTLHCAVQLDGLVGSRDEVEIGVSCVLQNSNGTTSYWALSHPGQQPDFHHPEAFMLRL</sequence>
<protein>
    <recommendedName>
        <fullName evidence="3">DOMON domain-containing protein</fullName>
    </recommendedName>
</protein>
<dbReference type="Proteomes" id="UP000184603">
    <property type="component" value="Unassembled WGS sequence"/>
</dbReference>
<reference evidence="1 2" key="1">
    <citation type="submission" date="2016-12" db="EMBL/GenBank/DDBJ databases">
        <authorList>
            <person name="Song W.-J."/>
            <person name="Kurnit D.M."/>
        </authorList>
    </citation>
    <scope>NUCLEOTIDE SEQUENCE [LARGE SCALE GENOMIC DNA]</scope>
    <source>
        <strain evidence="1 2">DSM 18488</strain>
    </source>
</reference>
<dbReference type="EMBL" id="FRFE01000001">
    <property type="protein sequence ID" value="SHO42594.1"/>
    <property type="molecule type" value="Genomic_DNA"/>
</dbReference>
<name>A0A1M7XVY3_9BACT</name>
<organism evidence="1 2">
    <name type="scientific">Desulfopila aestuarii DSM 18488</name>
    <dbReference type="NCBI Taxonomy" id="1121416"/>
    <lineage>
        <taxon>Bacteria</taxon>
        <taxon>Pseudomonadati</taxon>
        <taxon>Thermodesulfobacteriota</taxon>
        <taxon>Desulfobulbia</taxon>
        <taxon>Desulfobulbales</taxon>
        <taxon>Desulfocapsaceae</taxon>
        <taxon>Desulfopila</taxon>
    </lineage>
</organism>
<evidence type="ECO:0000313" key="2">
    <source>
        <dbReference type="Proteomes" id="UP000184603"/>
    </source>
</evidence>
<dbReference type="CDD" id="cd09627">
    <property type="entry name" value="DOMON_murB_like"/>
    <property type="match status" value="1"/>
</dbReference>
<dbReference type="Gene3D" id="2.60.40.1190">
    <property type="match status" value="1"/>
</dbReference>
<dbReference type="STRING" id="1121416.SAMN02745220_00041"/>
<evidence type="ECO:0000313" key="1">
    <source>
        <dbReference type="EMBL" id="SHO42594.1"/>
    </source>
</evidence>
<dbReference type="AlphaFoldDB" id="A0A1M7XVY3"/>
<gene>
    <name evidence="1" type="ORF">SAMN02745220_00041</name>
</gene>
<accession>A0A1M7XVY3</accession>
<proteinExistence type="predicted"/>
<evidence type="ECO:0008006" key="3">
    <source>
        <dbReference type="Google" id="ProtNLM"/>
    </source>
</evidence>